<protein>
    <recommendedName>
        <fullName evidence="3">Transcriptional regulator</fullName>
    </recommendedName>
</protein>
<proteinExistence type="predicted"/>
<evidence type="ECO:0008006" key="3">
    <source>
        <dbReference type="Google" id="ProtNLM"/>
    </source>
</evidence>
<comment type="caution">
    <text evidence="1">The sequence shown here is derived from an EMBL/GenBank/DDBJ whole genome shotgun (WGS) entry which is preliminary data.</text>
</comment>
<dbReference type="EMBL" id="JAAITS010000034">
    <property type="protein sequence ID" value="NSG86180.1"/>
    <property type="molecule type" value="Genomic_DNA"/>
</dbReference>
<gene>
    <name evidence="1" type="ORF">G5B17_12355</name>
</gene>
<keyword evidence="2" id="KW-1185">Reference proteome</keyword>
<reference evidence="1 2" key="1">
    <citation type="journal article" date="2020" name="Cell Host Microbe">
        <title>Functional and Genomic Variation between Human-Derived Isolates of Lachnospiraceae Reveals Inter- and Intra-Species Diversity.</title>
        <authorList>
            <person name="Sorbara M.T."/>
            <person name="Littmann E.R."/>
            <person name="Fontana E."/>
            <person name="Moody T.U."/>
            <person name="Kohout C.E."/>
            <person name="Gjonbalaj M."/>
            <person name="Eaton V."/>
            <person name="Seok R."/>
            <person name="Leiner I.M."/>
            <person name="Pamer E.G."/>
        </authorList>
    </citation>
    <scope>NUCLEOTIDE SEQUENCE [LARGE SCALE GENOMIC DNA]</scope>
    <source>
        <strain evidence="1 2">MSK.17.74</strain>
    </source>
</reference>
<name>A0ABX2H7M4_9FIRM</name>
<sequence length="230" mass="26568">MNSRERIELFLCNIKENTVIEASRIYTFLADDMTEAAFYKTLERFCQSGSLVHLTKGLYYKPKKSRFGIVPIREQDIVTHYIGNQKGLVVGYKLYNEKGLTTQISKQTEVFSNHVPGKRKTIQNVVVKNISCDLNEERVAVIETLEILQNYSKIEDVNKKALITYMEKFAQSYSDKAAVYVLEHMKYKKATIAFLESFLEYLNVNNSLKQFLSSMSVYAIPTMEEIYETA</sequence>
<evidence type="ECO:0000313" key="2">
    <source>
        <dbReference type="Proteomes" id="UP001644719"/>
    </source>
</evidence>
<dbReference type="RefSeq" id="WP_148463701.1">
    <property type="nucleotide sequence ID" value="NZ_JAAIPU010000012.1"/>
</dbReference>
<dbReference type="Proteomes" id="UP001644719">
    <property type="component" value="Unassembled WGS sequence"/>
</dbReference>
<evidence type="ECO:0000313" key="1">
    <source>
        <dbReference type="EMBL" id="NSG86180.1"/>
    </source>
</evidence>
<accession>A0ABX2H7M4</accession>
<organism evidence="1 2">
    <name type="scientific">Blautia faecis</name>
    <dbReference type="NCBI Taxonomy" id="871665"/>
    <lineage>
        <taxon>Bacteria</taxon>
        <taxon>Bacillati</taxon>
        <taxon>Bacillota</taxon>
        <taxon>Clostridia</taxon>
        <taxon>Lachnospirales</taxon>
        <taxon>Lachnospiraceae</taxon>
        <taxon>Blautia</taxon>
    </lineage>
</organism>